<dbReference type="Gene3D" id="2.160.20.80">
    <property type="entry name" value="E3 ubiquitin-protein ligase SopA"/>
    <property type="match status" value="1"/>
</dbReference>
<evidence type="ECO:0000313" key="2">
    <source>
        <dbReference type="Proteomes" id="UP000029839"/>
    </source>
</evidence>
<accession>A0A0A0BWK5</accession>
<evidence type="ECO:0000313" key="1">
    <source>
        <dbReference type="EMBL" id="KGM12355.1"/>
    </source>
</evidence>
<name>A0A0A0BWK5_9CELL</name>
<dbReference type="OrthoDB" id="2579959at2"/>
<keyword evidence="2" id="KW-1185">Reference proteome</keyword>
<proteinExistence type="predicted"/>
<reference evidence="1 2" key="1">
    <citation type="submission" date="2013-08" db="EMBL/GenBank/DDBJ databases">
        <title>Genome sequencing of Cellulomonas carbonis T26.</title>
        <authorList>
            <person name="Chen F."/>
            <person name="Li Y."/>
            <person name="Wang G."/>
        </authorList>
    </citation>
    <scope>NUCLEOTIDE SEQUENCE [LARGE SCALE GENOMIC DNA]</scope>
    <source>
        <strain evidence="1 2">T26</strain>
    </source>
</reference>
<dbReference type="RefSeq" id="WP_043602628.1">
    <property type="nucleotide sequence ID" value="NZ_AXCY01000005.1"/>
</dbReference>
<organism evidence="1 2">
    <name type="scientific">Cellulomonas carbonis T26</name>
    <dbReference type="NCBI Taxonomy" id="947969"/>
    <lineage>
        <taxon>Bacteria</taxon>
        <taxon>Bacillati</taxon>
        <taxon>Actinomycetota</taxon>
        <taxon>Actinomycetes</taxon>
        <taxon>Micrococcales</taxon>
        <taxon>Cellulomonadaceae</taxon>
        <taxon>Cellulomonas</taxon>
    </lineage>
</organism>
<comment type="caution">
    <text evidence="1">The sequence shown here is derived from an EMBL/GenBank/DDBJ whole genome shotgun (WGS) entry which is preliminary data.</text>
</comment>
<reference evidence="1 2" key="2">
    <citation type="journal article" date="2015" name="Stand. Genomic Sci.">
        <title>Draft genome sequence of Cellulomonas carbonis T26(T) and comparative analysis of six Cellulomonas genomes.</title>
        <authorList>
            <person name="Zhuang W."/>
            <person name="Zhang S."/>
            <person name="Xia X."/>
            <person name="Wang G."/>
        </authorList>
    </citation>
    <scope>NUCLEOTIDE SEQUENCE [LARGE SCALE GENOMIC DNA]</scope>
    <source>
        <strain evidence="1 2">T26</strain>
    </source>
</reference>
<evidence type="ECO:0008006" key="3">
    <source>
        <dbReference type="Google" id="ProtNLM"/>
    </source>
</evidence>
<dbReference type="EMBL" id="AXCY01000005">
    <property type="protein sequence ID" value="KGM12355.1"/>
    <property type="molecule type" value="Genomic_DNA"/>
</dbReference>
<dbReference type="Proteomes" id="UP000029839">
    <property type="component" value="Unassembled WGS sequence"/>
</dbReference>
<sequence length="200" mass="21161">MEPTPFRGRLEPGGDHDLVAFTEDLDGQDASDSRFTDCTFDACSVDGLRLDHARLVDTSLGAVHGGTLDAPQVTLQDVAVTDCRIGAVAAYGSELVRVELRGGKVDYLNLRDADLTDVTLAHVVVGELDLAGARVRRLRLDACTVRRLDVTGATLEDVDLRGADLARLDGVGSLRGARVSEEQLAALSPHLAAFLGIAVG</sequence>
<gene>
    <name evidence="1" type="ORF">N868_14835</name>
</gene>
<dbReference type="SUPFAM" id="SSF141571">
    <property type="entry name" value="Pentapeptide repeat-like"/>
    <property type="match status" value="1"/>
</dbReference>
<protein>
    <recommendedName>
        <fullName evidence="3">Pentapeptide repeat-containing protein</fullName>
    </recommendedName>
</protein>
<dbReference type="AlphaFoldDB" id="A0A0A0BWK5"/>